<dbReference type="OrthoDB" id="152213at2"/>
<dbReference type="EMBL" id="AEUN01000347">
    <property type="protein sequence ID" value="EHJ08283.1"/>
    <property type="molecule type" value="Genomic_DNA"/>
</dbReference>
<dbReference type="PATRIC" id="fig|911238.3.peg.833"/>
<feature type="transmembrane region" description="Helical" evidence="1">
    <location>
        <begin position="43"/>
        <end position="67"/>
    </location>
</feature>
<keyword evidence="3" id="KW-1185">Reference proteome</keyword>
<dbReference type="PANTHER" id="PTHR40042:SF1">
    <property type="entry name" value="DUF1405 DOMAIN-CONTAINING PROTEIN"/>
    <property type="match status" value="1"/>
</dbReference>
<keyword evidence="1" id="KW-1133">Transmembrane helix</keyword>
<accession>G5JHR4</accession>
<evidence type="ECO:0008006" key="4">
    <source>
        <dbReference type="Google" id="ProtNLM"/>
    </source>
</evidence>
<reference evidence="2 3" key="1">
    <citation type="journal article" date="2012" name="BMC Genomics">
        <title>Comparative genomic analysis of the genus Staphylococcus including Staphylococcus aureus and its newly described sister species Staphylococcus simiae.</title>
        <authorList>
            <person name="Suzuki H."/>
            <person name="Lefebure T."/>
            <person name="Pavinski Bitar P."/>
            <person name="Stanhope M.J."/>
        </authorList>
    </citation>
    <scope>NUCLEOTIDE SEQUENCE [LARGE SCALE GENOMIC DNA]</scope>
    <source>
        <strain evidence="2 3">CCM 7213</strain>
    </source>
</reference>
<name>G5JHR4_9STAP</name>
<comment type="caution">
    <text evidence="2">The sequence shown here is derived from an EMBL/GenBank/DDBJ whole genome shotgun (WGS) entry which is preliminary data.</text>
</comment>
<keyword evidence="1" id="KW-0812">Transmembrane</keyword>
<dbReference type="PANTHER" id="PTHR40042">
    <property type="entry name" value="HYPOTHETICAL MEMBRANE SPANNING PROTEIN"/>
    <property type="match status" value="1"/>
</dbReference>
<feature type="transmembrane region" description="Helical" evidence="1">
    <location>
        <begin position="79"/>
        <end position="101"/>
    </location>
</feature>
<dbReference type="RefSeq" id="WP_002463065.1">
    <property type="nucleotide sequence ID" value="NZ_AEUN01000347.1"/>
</dbReference>
<organism evidence="2 3">
    <name type="scientific">Staphylococcus simiae CCM 7213 = CCUG 51256</name>
    <dbReference type="NCBI Taxonomy" id="911238"/>
    <lineage>
        <taxon>Bacteria</taxon>
        <taxon>Bacillati</taxon>
        <taxon>Bacillota</taxon>
        <taxon>Bacilli</taxon>
        <taxon>Bacillales</taxon>
        <taxon>Staphylococcaceae</taxon>
        <taxon>Staphylococcus</taxon>
    </lineage>
</organism>
<evidence type="ECO:0000313" key="2">
    <source>
        <dbReference type="EMBL" id="EHJ08283.1"/>
    </source>
</evidence>
<evidence type="ECO:0000313" key="3">
    <source>
        <dbReference type="Proteomes" id="UP000005413"/>
    </source>
</evidence>
<protein>
    <recommendedName>
        <fullName evidence="4">DUF1405 domain-containing protein</fullName>
    </recommendedName>
</protein>
<proteinExistence type="predicted"/>
<dbReference type="AlphaFoldDB" id="G5JHR4"/>
<feature type="transmembrane region" description="Helical" evidence="1">
    <location>
        <begin position="107"/>
        <end position="127"/>
    </location>
</feature>
<feature type="transmembrane region" description="Helical" evidence="1">
    <location>
        <begin position="167"/>
        <end position="188"/>
    </location>
</feature>
<dbReference type="Proteomes" id="UP000005413">
    <property type="component" value="Unassembled WGS sequence"/>
</dbReference>
<keyword evidence="1" id="KW-0472">Membrane</keyword>
<evidence type="ECO:0000256" key="1">
    <source>
        <dbReference type="SAM" id="Phobius"/>
    </source>
</evidence>
<sequence>MTFKELWSVSLYNRTWLLLLLIGNILGTIYGYIWYGSQLQQTAWYFMIFVPDSPTATLFLSMSILLMLMNKHNSLIDTLAFITLVKYGVWAVIMNIILFVVHHDITLTGIMLLLSHAFMVIQALYFYPRMTQSTLALGIAIVFVLLNDYIDYVHLQFPYYDIIAHHLWQIGLITVALSVGAILLFINFKNIFKEYMI</sequence>
<feature type="transmembrane region" description="Helical" evidence="1">
    <location>
        <begin position="134"/>
        <end position="155"/>
    </location>
</feature>
<dbReference type="Pfam" id="PF07187">
    <property type="entry name" value="DUF1405"/>
    <property type="match status" value="1"/>
</dbReference>
<dbReference type="InterPro" id="IPR009845">
    <property type="entry name" value="DUF1405"/>
</dbReference>
<gene>
    <name evidence="2" type="ORF">SS7213T_04981</name>
</gene>
<feature type="transmembrane region" description="Helical" evidence="1">
    <location>
        <begin position="16"/>
        <end position="37"/>
    </location>
</feature>